<dbReference type="SUPFAM" id="SSF57586">
    <property type="entry name" value="TNF receptor-like"/>
    <property type="match status" value="1"/>
</dbReference>
<dbReference type="AlphaFoldDB" id="A0A671S883"/>
<accession>A0A671S883</accession>
<evidence type="ECO:0008006" key="8">
    <source>
        <dbReference type="Google" id="ProtNLM"/>
    </source>
</evidence>
<keyword evidence="5" id="KW-0325">Glycoprotein</keyword>
<dbReference type="Gene3D" id="2.10.50.10">
    <property type="entry name" value="Tumor Necrosis Factor Receptor, subunit A, domain 2"/>
    <property type="match status" value="3"/>
</dbReference>
<protein>
    <recommendedName>
        <fullName evidence="8">TNFR-Cys domain-containing protein</fullName>
    </recommendedName>
</protein>
<evidence type="ECO:0000313" key="7">
    <source>
        <dbReference type="Proteomes" id="UP000472260"/>
    </source>
</evidence>
<evidence type="ECO:0000256" key="5">
    <source>
        <dbReference type="ARBA" id="ARBA00023180"/>
    </source>
</evidence>
<name>A0A671S883_9TELE</name>
<keyword evidence="4" id="KW-1015">Disulfide bond</keyword>
<proteinExistence type="predicted"/>
<organism evidence="6 7">
    <name type="scientific">Sinocyclocheilus anshuiensis</name>
    <dbReference type="NCBI Taxonomy" id="1608454"/>
    <lineage>
        <taxon>Eukaryota</taxon>
        <taxon>Metazoa</taxon>
        <taxon>Chordata</taxon>
        <taxon>Craniata</taxon>
        <taxon>Vertebrata</taxon>
        <taxon>Euteleostomi</taxon>
        <taxon>Actinopterygii</taxon>
        <taxon>Neopterygii</taxon>
        <taxon>Teleostei</taxon>
        <taxon>Ostariophysi</taxon>
        <taxon>Cypriniformes</taxon>
        <taxon>Cyprinidae</taxon>
        <taxon>Cyprininae</taxon>
        <taxon>Sinocyclocheilus</taxon>
    </lineage>
</organism>
<evidence type="ECO:0000256" key="1">
    <source>
        <dbReference type="ARBA" id="ARBA00022703"/>
    </source>
</evidence>
<keyword evidence="1" id="KW-0053">Apoptosis</keyword>
<keyword evidence="3" id="KW-0677">Repeat</keyword>
<reference evidence="6" key="1">
    <citation type="submission" date="2025-08" db="UniProtKB">
        <authorList>
            <consortium name="Ensembl"/>
        </authorList>
    </citation>
    <scope>IDENTIFICATION</scope>
</reference>
<reference evidence="6" key="2">
    <citation type="submission" date="2025-09" db="UniProtKB">
        <authorList>
            <consortium name="Ensembl"/>
        </authorList>
    </citation>
    <scope>IDENTIFICATION</scope>
</reference>
<dbReference type="InterPro" id="IPR052459">
    <property type="entry name" value="TNFRSF_decoy_receptor"/>
</dbReference>
<keyword evidence="2" id="KW-0732">Signal</keyword>
<dbReference type="Proteomes" id="UP000472260">
    <property type="component" value="Unassembled WGS sequence"/>
</dbReference>
<evidence type="ECO:0000256" key="4">
    <source>
        <dbReference type="ARBA" id="ARBA00023157"/>
    </source>
</evidence>
<evidence type="ECO:0000256" key="3">
    <source>
        <dbReference type="ARBA" id="ARBA00022737"/>
    </source>
</evidence>
<sequence length="205" mass="23264">MLFCFKDICHYFSSIVEHQLALVLMLLLHTGTSTVEVLTYQHEDLVTSKHCTATEDTTCSPCPDSEDHFTQFWNYLPKLLYCKCSATNNRVCQCKEGYFWQANFCIKHSNVFNVFRGTLHSDTKYERCARGTFSAVTSSTSPCVKHTECKSMDLHAVLRGTSWHDNIYSTCENLQNSTSSKNYPCNSDIATSTTLPSISQIFSRS</sequence>
<dbReference type="GO" id="GO:0006915">
    <property type="term" value="P:apoptotic process"/>
    <property type="evidence" value="ECO:0007669"/>
    <property type="project" value="UniProtKB-KW"/>
</dbReference>
<dbReference type="PANTHER" id="PTHR23097">
    <property type="entry name" value="TUMOR NECROSIS FACTOR RECEPTOR SUPERFAMILY MEMBER"/>
    <property type="match status" value="1"/>
</dbReference>
<evidence type="ECO:0000256" key="2">
    <source>
        <dbReference type="ARBA" id="ARBA00022729"/>
    </source>
</evidence>
<keyword evidence="7" id="KW-1185">Reference proteome</keyword>
<evidence type="ECO:0000313" key="6">
    <source>
        <dbReference type="Ensembl" id="ENSSANP00000092305.1"/>
    </source>
</evidence>
<dbReference type="Ensembl" id="ENSSANT00000098051.1">
    <property type="protein sequence ID" value="ENSSANP00000092305.1"/>
    <property type="gene ID" value="ENSSANG00000045577.1"/>
</dbReference>
<dbReference type="PANTHER" id="PTHR23097:SF181">
    <property type="entry name" value="CASPASE-8-LIKE"/>
    <property type="match status" value="1"/>
</dbReference>